<feature type="region of interest" description="Disordered" evidence="1">
    <location>
        <begin position="217"/>
        <end position="284"/>
    </location>
</feature>
<gene>
    <name evidence="2" type="ORF">WJX75_009153</name>
</gene>
<feature type="compositionally biased region" description="Polar residues" evidence="1">
    <location>
        <begin position="154"/>
        <end position="165"/>
    </location>
</feature>
<keyword evidence="3" id="KW-1185">Reference proteome</keyword>
<feature type="compositionally biased region" description="Polar residues" evidence="1">
    <location>
        <begin position="77"/>
        <end position="87"/>
    </location>
</feature>
<proteinExistence type="predicted"/>
<dbReference type="PANTHER" id="PTHR35717">
    <property type="entry name" value="OS05G0156200 PROTEIN"/>
    <property type="match status" value="1"/>
</dbReference>
<name>A0ABR2YZ73_9CHLO</name>
<evidence type="ECO:0000313" key="2">
    <source>
        <dbReference type="EMBL" id="KAK9916951.1"/>
    </source>
</evidence>
<feature type="compositionally biased region" description="Polar residues" evidence="1">
    <location>
        <begin position="94"/>
        <end position="103"/>
    </location>
</feature>
<dbReference type="EMBL" id="JALJOT010000003">
    <property type="protein sequence ID" value="KAK9916951.1"/>
    <property type="molecule type" value="Genomic_DNA"/>
</dbReference>
<evidence type="ECO:0000256" key="1">
    <source>
        <dbReference type="SAM" id="MobiDB-lite"/>
    </source>
</evidence>
<sequence>MDVTPGGKMSLGRSTPFKRMRSPTGRLSYDPMCTPTCDEYDDAALDNVRSHKRYLSEAMATDLSRLNMAFGEEPGTKASSPSISSMQTDRDSSGGCSSPTLSECFNPFDSPRVHPREQPYLTGAGSHGRVSHSPSKSGVHPSTSPVKPHLMASGSCQGSLVSPMQGTPGRRGHLSRRGAALDAGERLPPSPSDPQLGMDLRKTALLRSLLLRTEEKVRATPGAAMRRRSRMSDIMSRSAPEPFSRGGALRSLSELASPDGSADMDLGGSPSSDEDDVQGTRQGGCARMGAIFSLSDIEDLSLKERASLILGEASREARRQLDDALDPDSVLQPVSFEKTIRQRT</sequence>
<evidence type="ECO:0000313" key="3">
    <source>
        <dbReference type="Proteomes" id="UP001491310"/>
    </source>
</evidence>
<dbReference type="Proteomes" id="UP001491310">
    <property type="component" value="Unassembled WGS sequence"/>
</dbReference>
<organism evidence="2 3">
    <name type="scientific">Coccomyxa subellipsoidea</name>
    <dbReference type="NCBI Taxonomy" id="248742"/>
    <lineage>
        <taxon>Eukaryota</taxon>
        <taxon>Viridiplantae</taxon>
        <taxon>Chlorophyta</taxon>
        <taxon>core chlorophytes</taxon>
        <taxon>Trebouxiophyceae</taxon>
        <taxon>Trebouxiophyceae incertae sedis</taxon>
        <taxon>Coccomyxaceae</taxon>
        <taxon>Coccomyxa</taxon>
    </lineage>
</organism>
<feature type="compositionally biased region" description="Polar residues" evidence="1">
    <location>
        <begin position="132"/>
        <end position="145"/>
    </location>
</feature>
<comment type="caution">
    <text evidence="2">The sequence shown here is derived from an EMBL/GenBank/DDBJ whole genome shotgun (WGS) entry which is preliminary data.</text>
</comment>
<feature type="region of interest" description="Disordered" evidence="1">
    <location>
        <begin position="1"/>
        <end position="30"/>
    </location>
</feature>
<feature type="region of interest" description="Disordered" evidence="1">
    <location>
        <begin position="71"/>
        <end position="198"/>
    </location>
</feature>
<reference evidence="2 3" key="1">
    <citation type="journal article" date="2024" name="Nat. Commun.">
        <title>Phylogenomics reveals the evolutionary origins of lichenization in chlorophyte algae.</title>
        <authorList>
            <person name="Puginier C."/>
            <person name="Libourel C."/>
            <person name="Otte J."/>
            <person name="Skaloud P."/>
            <person name="Haon M."/>
            <person name="Grisel S."/>
            <person name="Petersen M."/>
            <person name="Berrin J.G."/>
            <person name="Delaux P.M."/>
            <person name="Dal Grande F."/>
            <person name="Keller J."/>
        </authorList>
    </citation>
    <scope>NUCLEOTIDE SEQUENCE [LARGE SCALE GENOMIC DNA]</scope>
    <source>
        <strain evidence="2 3">SAG 216-7</strain>
    </source>
</reference>
<protein>
    <submittedName>
        <fullName evidence="2">Uncharacterized protein</fullName>
    </submittedName>
</protein>
<accession>A0ABR2YZ73</accession>
<dbReference type="PANTHER" id="PTHR35717:SF1">
    <property type="entry name" value="OS05G0156200 PROTEIN"/>
    <property type="match status" value="1"/>
</dbReference>